<dbReference type="OrthoDB" id="9805202at2"/>
<keyword evidence="1 4" id="KW-0349">Heme</keyword>
<keyword evidence="3 4" id="KW-0408">Iron</keyword>
<dbReference type="InterPro" id="IPR009056">
    <property type="entry name" value="Cyt_c-like_dom"/>
</dbReference>
<protein>
    <submittedName>
        <fullName evidence="7">Putative thiol oxidoreductase</fullName>
    </submittedName>
</protein>
<dbReference type="STRING" id="472175.EL18_03127"/>
<reference evidence="7 8" key="1">
    <citation type="submission" date="2014-05" db="EMBL/GenBank/DDBJ databases">
        <title>Draft Genome Sequence of Nitratireductor basaltis Strain UMTGB225, A Marine Bacterium Isolated from Green Barrel Tunicate.</title>
        <authorList>
            <person name="Gan H.Y."/>
        </authorList>
    </citation>
    <scope>NUCLEOTIDE SEQUENCE [LARGE SCALE GENOMIC DNA]</scope>
    <source>
        <strain evidence="7 8">UMTGB225</strain>
    </source>
</reference>
<dbReference type="eggNOG" id="COG3488">
    <property type="taxonomic scope" value="Bacteria"/>
</dbReference>
<gene>
    <name evidence="7" type="ORF">EL18_03127</name>
</gene>
<dbReference type="GO" id="GO:0020037">
    <property type="term" value="F:heme binding"/>
    <property type="evidence" value="ECO:0007669"/>
    <property type="project" value="InterPro"/>
</dbReference>
<sequence>MARAGLALAILLSAANAAISAETSPPWAESILSGTQPVAGLSGKIDPDTLKALRDRGEHLFTGHFTTADGVGRPFATQAIVPTKRKRPPQNQFFRSAGLDANACAGCHNMPVAGGAGEFVTNVFVSEGFESADFESLDPQFSNERGTNHLFGAGLVELLAREMTRDLQAIRRSTLDSARISGETVTGKLVSKGVHFGTITAHPDGMLDLTEVDGVDADLVIRPFTQKGVMTSLRQFTVNALNHHHGIQAVERFGKRWTGEDDFDGDGVADEIADADIAALVAWQAGLQPPVRRAPEDEAWQKAAEHGNAVFDELQCSACHIRALPLSSLEFVDPGPVDMAGTLRSGEAEADAVYDLALLEWAKDLPRDEEGNWLVPLFGDLKRHVIADQEVSAFGNELLAQRFVERNVFMTTELWGLESTAPYGHRNDMTTMDEAIRAHGGAARASRDAYIAAEEADRSALIAFLRTLVIGEAE</sequence>
<evidence type="ECO:0000259" key="6">
    <source>
        <dbReference type="PROSITE" id="PS51007"/>
    </source>
</evidence>
<dbReference type="GO" id="GO:0046872">
    <property type="term" value="F:metal ion binding"/>
    <property type="evidence" value="ECO:0007669"/>
    <property type="project" value="UniProtKB-KW"/>
</dbReference>
<evidence type="ECO:0000256" key="5">
    <source>
        <dbReference type="SAM" id="SignalP"/>
    </source>
</evidence>
<dbReference type="Proteomes" id="UP000053675">
    <property type="component" value="Unassembled WGS sequence"/>
</dbReference>
<dbReference type="GO" id="GO:0009055">
    <property type="term" value="F:electron transfer activity"/>
    <property type="evidence" value="ECO:0007669"/>
    <property type="project" value="InterPro"/>
</dbReference>
<name>A0A084U7D6_9HYPH</name>
<comment type="caution">
    <text evidence="7">The sequence shown here is derived from an EMBL/GenBank/DDBJ whole genome shotgun (WGS) entry which is preliminary data.</text>
</comment>
<dbReference type="Gene3D" id="1.10.760.10">
    <property type="entry name" value="Cytochrome c-like domain"/>
    <property type="match status" value="1"/>
</dbReference>
<evidence type="ECO:0000256" key="2">
    <source>
        <dbReference type="ARBA" id="ARBA00022723"/>
    </source>
</evidence>
<evidence type="ECO:0000256" key="3">
    <source>
        <dbReference type="ARBA" id="ARBA00023004"/>
    </source>
</evidence>
<evidence type="ECO:0000256" key="4">
    <source>
        <dbReference type="PROSITE-ProRule" id="PRU00433"/>
    </source>
</evidence>
<proteinExistence type="predicted"/>
<dbReference type="RefSeq" id="WP_036486110.1">
    <property type="nucleotide sequence ID" value="NZ_JMQM01000002.1"/>
</dbReference>
<organism evidence="7 8">
    <name type="scientific">Nitratireductor basaltis</name>
    <dbReference type="NCBI Taxonomy" id="472175"/>
    <lineage>
        <taxon>Bacteria</taxon>
        <taxon>Pseudomonadati</taxon>
        <taxon>Pseudomonadota</taxon>
        <taxon>Alphaproteobacteria</taxon>
        <taxon>Hyphomicrobiales</taxon>
        <taxon>Phyllobacteriaceae</taxon>
        <taxon>Nitratireductor</taxon>
    </lineage>
</organism>
<feature type="domain" description="Cytochrome c" evidence="6">
    <location>
        <begin position="302"/>
        <end position="402"/>
    </location>
</feature>
<dbReference type="AlphaFoldDB" id="A0A084U7D6"/>
<dbReference type="InterPro" id="IPR051395">
    <property type="entry name" value="Cytochrome_c_Peroxidase/MauG"/>
</dbReference>
<dbReference type="PATRIC" id="fig|472175.3.peg.3122"/>
<dbReference type="InterPro" id="IPR010538">
    <property type="entry name" value="DHOR"/>
</dbReference>
<evidence type="ECO:0000256" key="1">
    <source>
        <dbReference type="ARBA" id="ARBA00022617"/>
    </source>
</evidence>
<feature type="chain" id="PRO_5001782894" evidence="5">
    <location>
        <begin position="18"/>
        <end position="474"/>
    </location>
</feature>
<keyword evidence="2 4" id="KW-0479">Metal-binding</keyword>
<dbReference type="EMBL" id="JMQM01000002">
    <property type="protein sequence ID" value="KFB08872.1"/>
    <property type="molecule type" value="Genomic_DNA"/>
</dbReference>
<keyword evidence="5" id="KW-0732">Signal</keyword>
<keyword evidence="8" id="KW-1185">Reference proteome</keyword>
<dbReference type="PANTHER" id="PTHR30600:SF4">
    <property type="entry name" value="CYTOCHROME C DOMAIN-CONTAINING PROTEIN"/>
    <property type="match status" value="1"/>
</dbReference>
<feature type="signal peptide" evidence="5">
    <location>
        <begin position="1"/>
        <end position="17"/>
    </location>
</feature>
<accession>A0A084U7D6</accession>
<evidence type="ECO:0000313" key="7">
    <source>
        <dbReference type="EMBL" id="KFB08872.1"/>
    </source>
</evidence>
<dbReference type="InterPro" id="IPR036909">
    <property type="entry name" value="Cyt_c-like_dom_sf"/>
</dbReference>
<dbReference type="SUPFAM" id="SSF46626">
    <property type="entry name" value="Cytochrome c"/>
    <property type="match status" value="1"/>
</dbReference>
<dbReference type="GO" id="GO:0004130">
    <property type="term" value="F:cytochrome-c peroxidase activity"/>
    <property type="evidence" value="ECO:0007669"/>
    <property type="project" value="TreeGrafter"/>
</dbReference>
<dbReference type="PANTHER" id="PTHR30600">
    <property type="entry name" value="CYTOCHROME C PEROXIDASE-RELATED"/>
    <property type="match status" value="1"/>
</dbReference>
<evidence type="ECO:0000313" key="8">
    <source>
        <dbReference type="Proteomes" id="UP000053675"/>
    </source>
</evidence>
<dbReference type="Pfam" id="PF06537">
    <property type="entry name" value="DHOR"/>
    <property type="match status" value="1"/>
</dbReference>
<dbReference type="PROSITE" id="PS51007">
    <property type="entry name" value="CYTC"/>
    <property type="match status" value="1"/>
</dbReference>